<accession>A0ACD3YU28</accession>
<organism evidence="1 2">
    <name type="scientific">Fusarium solani subsp. cucurbitae</name>
    <name type="common">Neocosmosporum cucurbitae</name>
    <dbReference type="NCBI Taxonomy" id="2747967"/>
    <lineage>
        <taxon>Eukaryota</taxon>
        <taxon>Fungi</taxon>
        <taxon>Dikarya</taxon>
        <taxon>Ascomycota</taxon>
        <taxon>Pezizomycotina</taxon>
        <taxon>Sordariomycetes</taxon>
        <taxon>Hypocreomycetidae</taxon>
        <taxon>Hypocreales</taxon>
        <taxon>Nectriaceae</taxon>
        <taxon>Fusarium</taxon>
        <taxon>Fusarium solani species complex</taxon>
    </lineage>
</organism>
<dbReference type="EMBL" id="CP090032">
    <property type="protein sequence ID" value="UPK92441.1"/>
    <property type="molecule type" value="Genomic_DNA"/>
</dbReference>
<reference evidence="1" key="1">
    <citation type="submission" date="2021-11" db="EMBL/GenBank/DDBJ databases">
        <title>Fusarium solani-melongenae Genome sequencing and assembly.</title>
        <authorList>
            <person name="Xie S."/>
            <person name="Huang L."/>
            <person name="Zhang X."/>
        </authorList>
    </citation>
    <scope>NUCLEOTIDE SEQUENCE</scope>
    <source>
        <strain evidence="1">CRI 24-3</strain>
    </source>
</reference>
<sequence length="184" mass="20345">MATIKNIFVSSTTYNSLPAIMEVSHVPENHQKDLEDLRGLLAKHGVPSGVSIRLIHKHYDAADGEVMDFKRLTSALDASGLKGLHYFVDDNGSLWPYGYTTPDEIVDFSGYQPFVREFCGLVMEGLYRKFGLKLRSSEDDISGTEFEFPAERSIAMIPEGLPVPEGAFEINITTEWGADAEAAP</sequence>
<keyword evidence="2" id="KW-1185">Reference proteome</keyword>
<dbReference type="Proteomes" id="UP000830768">
    <property type="component" value="Chromosome 3"/>
</dbReference>
<evidence type="ECO:0000313" key="2">
    <source>
        <dbReference type="Proteomes" id="UP000830768"/>
    </source>
</evidence>
<gene>
    <name evidence="1" type="ORF">LCI18_003376</name>
</gene>
<protein>
    <submittedName>
        <fullName evidence="1">Uncharacterized protein</fullName>
    </submittedName>
</protein>
<name>A0ACD3YU28_FUSSC</name>
<proteinExistence type="predicted"/>
<evidence type="ECO:0000313" key="1">
    <source>
        <dbReference type="EMBL" id="UPK92441.1"/>
    </source>
</evidence>